<organism evidence="2">
    <name type="scientific">Salvia splendens</name>
    <name type="common">Scarlet sage</name>
    <dbReference type="NCBI Taxonomy" id="180675"/>
    <lineage>
        <taxon>Eukaryota</taxon>
        <taxon>Viridiplantae</taxon>
        <taxon>Streptophyta</taxon>
        <taxon>Embryophyta</taxon>
        <taxon>Tracheophyta</taxon>
        <taxon>Spermatophyta</taxon>
        <taxon>Magnoliopsida</taxon>
        <taxon>eudicotyledons</taxon>
        <taxon>Gunneridae</taxon>
        <taxon>Pentapetalae</taxon>
        <taxon>asterids</taxon>
        <taxon>lamiids</taxon>
        <taxon>Lamiales</taxon>
        <taxon>Lamiaceae</taxon>
        <taxon>Nepetoideae</taxon>
        <taxon>Mentheae</taxon>
        <taxon>Salviinae</taxon>
        <taxon>Salvia</taxon>
        <taxon>Salvia subgen. Calosphace</taxon>
        <taxon>core Calosphace</taxon>
    </lineage>
</organism>
<dbReference type="Pfam" id="PF02519">
    <property type="entry name" value="Auxin_inducible"/>
    <property type="match status" value="1"/>
</dbReference>
<dbReference type="EMBL" id="PNBA02000001">
    <property type="protein sequence ID" value="KAG6437323.1"/>
    <property type="molecule type" value="Genomic_DNA"/>
</dbReference>
<dbReference type="InterPro" id="IPR003676">
    <property type="entry name" value="SAUR_fam"/>
</dbReference>
<dbReference type="GO" id="GO:0009733">
    <property type="term" value="P:response to auxin"/>
    <property type="evidence" value="ECO:0007669"/>
    <property type="project" value="InterPro"/>
</dbReference>
<evidence type="ECO:0000313" key="2">
    <source>
        <dbReference type="EMBL" id="KAG6437323.1"/>
    </source>
</evidence>
<dbReference type="Proteomes" id="UP000298416">
    <property type="component" value="Unassembled WGS sequence"/>
</dbReference>
<comment type="caution">
    <text evidence="2">The sequence shown here is derived from an EMBL/GenBank/DDBJ whole genome shotgun (WGS) entry which is preliminary data.</text>
</comment>
<name>A0A8X9AD76_SALSN</name>
<accession>A0A8X9AD76</accession>
<dbReference type="PANTHER" id="PTHR31374">
    <property type="entry name" value="AUXIN-INDUCED PROTEIN-LIKE-RELATED"/>
    <property type="match status" value="1"/>
</dbReference>
<evidence type="ECO:0008006" key="4">
    <source>
        <dbReference type="Google" id="ProtNLM"/>
    </source>
</evidence>
<reference evidence="2" key="1">
    <citation type="submission" date="2018-01" db="EMBL/GenBank/DDBJ databases">
        <authorList>
            <person name="Mao J.F."/>
        </authorList>
    </citation>
    <scope>NUCLEOTIDE SEQUENCE</scope>
    <source>
        <strain evidence="2">Huo1</strain>
        <tissue evidence="2">Leaf</tissue>
    </source>
</reference>
<dbReference type="AlphaFoldDB" id="A0A8X9AD76"/>
<proteinExistence type="inferred from homology"/>
<protein>
    <recommendedName>
        <fullName evidence="4">SAUR family protein</fullName>
    </recommendedName>
</protein>
<gene>
    <name evidence="2" type="ORF">SASPL_102237</name>
</gene>
<reference evidence="2" key="2">
    <citation type="submission" date="2020-08" db="EMBL/GenBank/DDBJ databases">
        <title>Plant Genome Project.</title>
        <authorList>
            <person name="Zhang R.-G."/>
        </authorList>
    </citation>
    <scope>NUCLEOTIDE SEQUENCE</scope>
    <source>
        <strain evidence="2">Huo1</strain>
        <tissue evidence="2">Leaf</tissue>
    </source>
</reference>
<comment type="similarity">
    <text evidence="1">Belongs to the ARG7 family.</text>
</comment>
<evidence type="ECO:0000256" key="1">
    <source>
        <dbReference type="ARBA" id="ARBA00006974"/>
    </source>
</evidence>
<evidence type="ECO:0000313" key="3">
    <source>
        <dbReference type="Proteomes" id="UP000298416"/>
    </source>
</evidence>
<dbReference type="PANTHER" id="PTHR31374:SF153">
    <property type="entry name" value="AUXIN-RESPONSIVE PROTEIN SAUR36-LIKE"/>
    <property type="match status" value="1"/>
</dbReference>
<sequence length="117" mass="13638">MFFKGFSLPNIFSYWIMKGELVILKLMRGMLRTFLTRYDNLLDQDVREEDDALPVDVKEGQFAVHTLDDDTLRRSVVELSYLSDPRFLKLLEQAEQEFGFGQMGILVIPCTHNLFSL</sequence>
<keyword evidence="3" id="KW-1185">Reference proteome</keyword>